<dbReference type="EMBL" id="ML978228">
    <property type="protein sequence ID" value="KAF2027355.1"/>
    <property type="molecule type" value="Genomic_DNA"/>
</dbReference>
<proteinExistence type="predicted"/>
<feature type="compositionally biased region" description="Polar residues" evidence="2">
    <location>
        <begin position="40"/>
        <end position="57"/>
    </location>
</feature>
<name>A0A9P4H474_9PLEO</name>
<feature type="region of interest" description="Disordered" evidence="2">
    <location>
        <begin position="1"/>
        <end position="57"/>
    </location>
</feature>
<feature type="compositionally biased region" description="Basic and acidic residues" evidence="2">
    <location>
        <begin position="198"/>
        <end position="207"/>
    </location>
</feature>
<dbReference type="AlphaFoldDB" id="A0A9P4H474"/>
<feature type="compositionally biased region" description="Polar residues" evidence="2">
    <location>
        <begin position="251"/>
        <end position="289"/>
    </location>
</feature>
<keyword evidence="1" id="KW-0175">Coiled coil</keyword>
<feature type="compositionally biased region" description="Basic residues" evidence="2">
    <location>
        <begin position="332"/>
        <end position="363"/>
    </location>
</feature>
<feature type="compositionally biased region" description="Polar residues" evidence="2">
    <location>
        <begin position="179"/>
        <end position="197"/>
    </location>
</feature>
<feature type="compositionally biased region" description="Polar residues" evidence="2">
    <location>
        <begin position="364"/>
        <end position="374"/>
    </location>
</feature>
<evidence type="ECO:0000256" key="2">
    <source>
        <dbReference type="SAM" id="MobiDB-lite"/>
    </source>
</evidence>
<accession>A0A9P4H474</accession>
<feature type="compositionally biased region" description="Basic and acidic residues" evidence="2">
    <location>
        <begin position="21"/>
        <end position="38"/>
    </location>
</feature>
<feature type="region of interest" description="Disordered" evidence="2">
    <location>
        <begin position="251"/>
        <end position="374"/>
    </location>
</feature>
<gene>
    <name evidence="3" type="ORF">EK21DRAFT_114981</name>
</gene>
<comment type="caution">
    <text evidence="3">The sequence shown here is derived from an EMBL/GenBank/DDBJ whole genome shotgun (WGS) entry which is preliminary data.</text>
</comment>
<feature type="region of interest" description="Disordered" evidence="2">
    <location>
        <begin position="171"/>
        <end position="207"/>
    </location>
</feature>
<protein>
    <submittedName>
        <fullName evidence="3">Uncharacterized protein</fullName>
    </submittedName>
</protein>
<dbReference type="Proteomes" id="UP000799777">
    <property type="component" value="Unassembled WGS sequence"/>
</dbReference>
<evidence type="ECO:0000313" key="3">
    <source>
        <dbReference type="EMBL" id="KAF2027355.1"/>
    </source>
</evidence>
<organism evidence="3 4">
    <name type="scientific">Setomelanomma holmii</name>
    <dbReference type="NCBI Taxonomy" id="210430"/>
    <lineage>
        <taxon>Eukaryota</taxon>
        <taxon>Fungi</taxon>
        <taxon>Dikarya</taxon>
        <taxon>Ascomycota</taxon>
        <taxon>Pezizomycotina</taxon>
        <taxon>Dothideomycetes</taxon>
        <taxon>Pleosporomycetidae</taxon>
        <taxon>Pleosporales</taxon>
        <taxon>Pleosporineae</taxon>
        <taxon>Phaeosphaeriaceae</taxon>
        <taxon>Setomelanomma</taxon>
    </lineage>
</organism>
<evidence type="ECO:0000256" key="1">
    <source>
        <dbReference type="SAM" id="Coils"/>
    </source>
</evidence>
<keyword evidence="4" id="KW-1185">Reference proteome</keyword>
<evidence type="ECO:0000313" key="4">
    <source>
        <dbReference type="Proteomes" id="UP000799777"/>
    </source>
</evidence>
<feature type="coiled-coil region" evidence="1">
    <location>
        <begin position="85"/>
        <end position="112"/>
    </location>
</feature>
<reference evidence="3" key="1">
    <citation type="journal article" date="2020" name="Stud. Mycol.">
        <title>101 Dothideomycetes genomes: a test case for predicting lifestyles and emergence of pathogens.</title>
        <authorList>
            <person name="Haridas S."/>
            <person name="Albert R."/>
            <person name="Binder M."/>
            <person name="Bloem J."/>
            <person name="Labutti K."/>
            <person name="Salamov A."/>
            <person name="Andreopoulos B."/>
            <person name="Baker S."/>
            <person name="Barry K."/>
            <person name="Bills G."/>
            <person name="Bluhm B."/>
            <person name="Cannon C."/>
            <person name="Castanera R."/>
            <person name="Culley D."/>
            <person name="Daum C."/>
            <person name="Ezra D."/>
            <person name="Gonzalez J."/>
            <person name="Henrissat B."/>
            <person name="Kuo A."/>
            <person name="Liang C."/>
            <person name="Lipzen A."/>
            <person name="Lutzoni F."/>
            <person name="Magnuson J."/>
            <person name="Mondo S."/>
            <person name="Nolan M."/>
            <person name="Ohm R."/>
            <person name="Pangilinan J."/>
            <person name="Park H.-J."/>
            <person name="Ramirez L."/>
            <person name="Alfaro M."/>
            <person name="Sun H."/>
            <person name="Tritt A."/>
            <person name="Yoshinaga Y."/>
            <person name="Zwiers L.-H."/>
            <person name="Turgeon B."/>
            <person name="Goodwin S."/>
            <person name="Spatafora J."/>
            <person name="Crous P."/>
            <person name="Grigoriev I."/>
        </authorList>
    </citation>
    <scope>NUCLEOTIDE SEQUENCE</scope>
    <source>
        <strain evidence="3">CBS 110217</strain>
    </source>
</reference>
<sequence>MTDSSDASLCPADNIDLYESPDPRSPKENKQRSLDERGQSCLSKPSSPTAVPSEAQAASTWLDTITPQCQPAPIGSELGQLNRHIIRTDDRVNGLEDQIVRLQEQFTRLEDSVARGGARIEDRLDSISHQLAMAPDVKPMEHGTYDVGMASSVSHQPAADADGHHNEVIITPEPELKNRSSTGRSAINADPATQSMDTSKEEPLRDNLEGDIRGNEITEFLIIDPAPDQDAKESPNYQASLNVQSQINETPNDQAKVSSSSNGVKQSTSVKNTSRPSTTAPSNYKSSATQDERSGRFATFNPFASLHDATAGTATDNASKKVSARSEQEKEKRRKKRQAKKKEKQSKRRQKEVGLSKKKKRISRINTVAWSQEE</sequence>